<name>A0ABX7E2L0_9BACI</name>
<dbReference type="RefSeq" id="WP_202778904.1">
    <property type="nucleotide sequence ID" value="NZ_CP065425.1"/>
</dbReference>
<evidence type="ECO:0000313" key="1">
    <source>
        <dbReference type="EMBL" id="QQZ09954.1"/>
    </source>
</evidence>
<gene>
    <name evidence="1" type="ORF">I5776_02985</name>
</gene>
<protein>
    <recommendedName>
        <fullName evidence="3">Aminoglycoside-2''-adenylyltransferase</fullName>
    </recommendedName>
</protein>
<reference evidence="1 2" key="1">
    <citation type="submission" date="2020-11" db="EMBL/GenBank/DDBJ databases">
        <title>Taxonomic evaluation of the Bacillus sporothermodurans group of bacteria based on whole genome sequences.</title>
        <authorList>
            <person name="Fiedler G."/>
            <person name="Herbstmann A.-D."/>
            <person name="Doll E."/>
            <person name="Wenning M."/>
            <person name="Brinks E."/>
            <person name="Kabisch J."/>
            <person name="Breitenwieser F."/>
            <person name="Lappann M."/>
            <person name="Boehnlein C."/>
            <person name="Franz C."/>
        </authorList>
    </citation>
    <scope>NUCLEOTIDE SEQUENCE [LARGE SCALE GENOMIC DNA]</scope>
    <source>
        <strain evidence="1 2">JCM 19841</strain>
    </source>
</reference>
<accession>A0ABX7E2L0</accession>
<sequence>MSFERCQSITSLMAGFNKTWFIAGGCAIDLFIGKETREHKDIEFAVFRKDQLYLKEYLKEWEFKKVIKGEFYTWGNEFLELPIHEIYASLNEEKIEILLNETKENDWLFRRDVRISYPLNSVWSITKTGIPYLNPEIVLLYKAKYTREIDHQDFIAIRDYLDNDKKKWLRHALELHEPEHIWLQFLY</sequence>
<keyword evidence="2" id="KW-1185">Reference proteome</keyword>
<evidence type="ECO:0008006" key="3">
    <source>
        <dbReference type="Google" id="ProtNLM"/>
    </source>
</evidence>
<dbReference type="InterPro" id="IPR019646">
    <property type="entry name" value="Aminoglyc_AdlTrfase"/>
</dbReference>
<dbReference type="EMBL" id="CP065425">
    <property type="protein sequence ID" value="QQZ09954.1"/>
    <property type="molecule type" value="Genomic_DNA"/>
</dbReference>
<dbReference type="Proteomes" id="UP000595691">
    <property type="component" value="Chromosome"/>
</dbReference>
<dbReference type="SUPFAM" id="SSF81301">
    <property type="entry name" value="Nucleotidyltransferase"/>
    <property type="match status" value="1"/>
</dbReference>
<proteinExistence type="predicted"/>
<organism evidence="1 2">
    <name type="scientific">Heyndrickxia vini</name>
    <dbReference type="NCBI Taxonomy" id="1476025"/>
    <lineage>
        <taxon>Bacteria</taxon>
        <taxon>Bacillati</taxon>
        <taxon>Bacillota</taxon>
        <taxon>Bacilli</taxon>
        <taxon>Bacillales</taxon>
        <taxon>Bacillaceae</taxon>
        <taxon>Heyndrickxia</taxon>
    </lineage>
</organism>
<dbReference type="Pfam" id="PF10706">
    <property type="entry name" value="Aminoglyc_resit"/>
    <property type="match status" value="1"/>
</dbReference>
<evidence type="ECO:0000313" key="2">
    <source>
        <dbReference type="Proteomes" id="UP000595691"/>
    </source>
</evidence>
<dbReference type="Gene3D" id="3.30.460.40">
    <property type="match status" value="1"/>
</dbReference>
<dbReference type="InterPro" id="IPR043519">
    <property type="entry name" value="NT_sf"/>
</dbReference>